<evidence type="ECO:0000313" key="1">
    <source>
        <dbReference type="EMBL" id="KAG5615949.1"/>
    </source>
</evidence>
<evidence type="ECO:0000313" key="2">
    <source>
        <dbReference type="Proteomes" id="UP000824120"/>
    </source>
</evidence>
<comment type="caution">
    <text evidence="1">The sequence shown here is derived from an EMBL/GenBank/DDBJ whole genome shotgun (WGS) entry which is preliminary data.</text>
</comment>
<organism evidence="1 2">
    <name type="scientific">Solanum commersonii</name>
    <name type="common">Commerson's wild potato</name>
    <name type="synonym">Commerson's nightshade</name>
    <dbReference type="NCBI Taxonomy" id="4109"/>
    <lineage>
        <taxon>Eukaryota</taxon>
        <taxon>Viridiplantae</taxon>
        <taxon>Streptophyta</taxon>
        <taxon>Embryophyta</taxon>
        <taxon>Tracheophyta</taxon>
        <taxon>Spermatophyta</taxon>
        <taxon>Magnoliopsida</taxon>
        <taxon>eudicotyledons</taxon>
        <taxon>Gunneridae</taxon>
        <taxon>Pentapetalae</taxon>
        <taxon>asterids</taxon>
        <taxon>lamiids</taxon>
        <taxon>Solanales</taxon>
        <taxon>Solanaceae</taxon>
        <taxon>Solanoideae</taxon>
        <taxon>Solaneae</taxon>
        <taxon>Solanum</taxon>
    </lineage>
</organism>
<accession>A0A9J5ZUE9</accession>
<name>A0A9J5ZUE9_SOLCO</name>
<reference evidence="1 2" key="1">
    <citation type="submission" date="2020-09" db="EMBL/GenBank/DDBJ databases">
        <title>De no assembly of potato wild relative species, Solanum commersonii.</title>
        <authorList>
            <person name="Cho K."/>
        </authorList>
    </citation>
    <scope>NUCLEOTIDE SEQUENCE [LARGE SCALE GENOMIC DNA]</scope>
    <source>
        <strain evidence="1">LZ3.2</strain>
        <tissue evidence="1">Leaf</tissue>
    </source>
</reference>
<keyword evidence="2" id="KW-1185">Reference proteome</keyword>
<protein>
    <recommendedName>
        <fullName evidence="3">Reverse transcriptase domain-containing protein</fullName>
    </recommendedName>
</protein>
<dbReference type="Proteomes" id="UP000824120">
    <property type="component" value="Chromosome 3"/>
</dbReference>
<sequence>MEMGLHLGSTLSPFLFALVMNELMYGDKLWKLKRSSVKVRIDTQNFSKRDRFKYLGSIT</sequence>
<dbReference type="AlphaFoldDB" id="A0A9J5ZUE9"/>
<dbReference type="EMBL" id="JACXVP010000003">
    <property type="protein sequence ID" value="KAG5615949.1"/>
    <property type="molecule type" value="Genomic_DNA"/>
</dbReference>
<proteinExistence type="predicted"/>
<evidence type="ECO:0008006" key="3">
    <source>
        <dbReference type="Google" id="ProtNLM"/>
    </source>
</evidence>
<gene>
    <name evidence="1" type="ORF">H5410_015773</name>
</gene>